<dbReference type="AlphaFoldDB" id="A0A3N1ZVU8"/>
<dbReference type="Gene3D" id="3.40.1110.10">
    <property type="entry name" value="Calcium-transporting ATPase, cytoplasmic domain N"/>
    <property type="match status" value="1"/>
</dbReference>
<dbReference type="GO" id="GO:0005507">
    <property type="term" value="F:copper ion binding"/>
    <property type="evidence" value="ECO:0007669"/>
    <property type="project" value="TreeGrafter"/>
</dbReference>
<evidence type="ECO:0000313" key="13">
    <source>
        <dbReference type="EMBL" id="ROR54607.1"/>
    </source>
</evidence>
<evidence type="ECO:0000256" key="9">
    <source>
        <dbReference type="ARBA" id="ARBA00023136"/>
    </source>
</evidence>
<dbReference type="PROSITE" id="PS00154">
    <property type="entry name" value="ATPASE_E1_E2"/>
    <property type="match status" value="1"/>
</dbReference>
<dbReference type="Proteomes" id="UP000275749">
    <property type="component" value="Unassembled WGS sequence"/>
</dbReference>
<feature type="transmembrane region" description="Helical" evidence="10">
    <location>
        <begin position="135"/>
        <end position="156"/>
    </location>
</feature>
<dbReference type="NCBIfam" id="TIGR01525">
    <property type="entry name" value="ATPase-IB_hvy"/>
    <property type="match status" value="1"/>
</dbReference>
<dbReference type="InterPro" id="IPR023299">
    <property type="entry name" value="ATPase_P-typ_cyto_dom_N"/>
</dbReference>
<dbReference type="PRINTS" id="PR00940">
    <property type="entry name" value="CATPATPASEA"/>
</dbReference>
<keyword evidence="7" id="KW-1278">Translocase</keyword>
<feature type="transmembrane region" description="Helical" evidence="10">
    <location>
        <begin position="365"/>
        <end position="387"/>
    </location>
</feature>
<dbReference type="PANTHER" id="PTHR43520">
    <property type="entry name" value="ATP7, ISOFORM B"/>
    <property type="match status" value="1"/>
</dbReference>
<evidence type="ECO:0000256" key="10">
    <source>
        <dbReference type="RuleBase" id="RU362081"/>
    </source>
</evidence>
<dbReference type="InterPro" id="IPR008250">
    <property type="entry name" value="ATPase_P-typ_transduc_dom_A_sf"/>
</dbReference>
<dbReference type="InterPro" id="IPR027256">
    <property type="entry name" value="P-typ_ATPase_IB"/>
</dbReference>
<comment type="caution">
    <text evidence="13">The sequence shown here is derived from an EMBL/GenBank/DDBJ whole genome shotgun (WGS) entry which is preliminary data.</text>
</comment>
<dbReference type="SUPFAM" id="SSF81653">
    <property type="entry name" value="Calcium ATPase, transduction domain A"/>
    <property type="match status" value="1"/>
</dbReference>
<dbReference type="PROSITE" id="PS01047">
    <property type="entry name" value="HMA_1"/>
    <property type="match status" value="1"/>
</dbReference>
<dbReference type="InterPro" id="IPR017969">
    <property type="entry name" value="Heavy-metal-associated_CS"/>
</dbReference>
<evidence type="ECO:0000256" key="4">
    <source>
        <dbReference type="ARBA" id="ARBA00022723"/>
    </source>
</evidence>
<feature type="transmembrane region" description="Helical" evidence="10">
    <location>
        <begin position="110"/>
        <end position="129"/>
    </location>
</feature>
<dbReference type="InterPro" id="IPR059000">
    <property type="entry name" value="ATPase_P-type_domA"/>
</dbReference>
<dbReference type="CDD" id="cd02094">
    <property type="entry name" value="P-type_ATPase_Cu-like"/>
    <property type="match status" value="1"/>
</dbReference>
<evidence type="ECO:0000256" key="11">
    <source>
        <dbReference type="SAM" id="MobiDB-lite"/>
    </source>
</evidence>
<dbReference type="Gene3D" id="3.40.50.1000">
    <property type="entry name" value="HAD superfamily/HAD-like"/>
    <property type="match status" value="1"/>
</dbReference>
<dbReference type="GO" id="GO:0005524">
    <property type="term" value="F:ATP binding"/>
    <property type="evidence" value="ECO:0007669"/>
    <property type="project" value="UniProtKB-UniRule"/>
</dbReference>
<sequence>MSAPVQSRRDGASPTDKQLELDISGMTCAACANRIERKLNKLDGVTAMVNLATERALVQGLGTSNDDVALAISTVEKAGYGAALHDDEDDTWTQRAAAERTSSLRRRMGVAGLLSIPLMSLTLQLALVPSVRFPGWQLVCVLLALPIVTWCAWPFHRATVRGIRHRSLSMDTLISLGATVSFLWALWTLKYPATDAGYWLGFGRTPAGADAVYLDVAAGMVTFQLAGRYFESRARRRAGEVLHALGNLAAKQARRLLPDGTTEMIPAEELRRGDSYVVLPGERFVADGSIADGSSTIDSSAMTGESVPVETAPGDAVLGGTTNLTGRLVVLAEAVGARTRLAQMAAIADEAQRRKSRVQKMADKVTQYFVPSVIVLAIVVGLAWFFATGSGARALANGVAVLIIACPCALGLATPTALMVGVGRAGQLGILVKGQDALESSGRIDTVVLDKTGTLTTGRMAVTDVVPAPGLTPSDVLVPAAAVERSSEHPIARAIVTVADDLTALTGPSTSSGTEEGSRTDRSTTMAEPPHVTDFRALLGWGARALVDGKECIVGRLDTVTAASPTTPEPVEGWATDAITSAERAGAVAVAVRHDGTLLGVVTMADQVKPSAQSAVEKLKEMGLRTVLLTGDSELVANHVAAQLGIDEVRARVLPDEKSGVVQSLRDEGRNVAMVGDGINDSAALATANLGIAMGQGTEIAMKSADIIIVRDDLRTLVDAIQLSRRTISTIKMNLVWAFGYNIAAIPIAAAGLLNPLIAAAAMAMSSVLVVSNSLRLRTYEPVD</sequence>
<dbReference type="Pfam" id="PF00702">
    <property type="entry name" value="Hydrolase"/>
    <property type="match status" value="1"/>
</dbReference>
<name>A0A3N1ZVU8_9ACTN</name>
<dbReference type="PROSITE" id="PS01229">
    <property type="entry name" value="COF_2"/>
    <property type="match status" value="1"/>
</dbReference>
<feature type="transmembrane region" description="Helical" evidence="10">
    <location>
        <begin position="207"/>
        <end position="227"/>
    </location>
</feature>
<keyword evidence="8 10" id="KW-1133">Transmembrane helix</keyword>
<dbReference type="Gene3D" id="3.30.70.100">
    <property type="match status" value="1"/>
</dbReference>
<organism evidence="13 14">
    <name type="scientific">Luteococcus japonicus</name>
    <dbReference type="NCBI Taxonomy" id="33984"/>
    <lineage>
        <taxon>Bacteria</taxon>
        <taxon>Bacillati</taxon>
        <taxon>Actinomycetota</taxon>
        <taxon>Actinomycetes</taxon>
        <taxon>Propionibacteriales</taxon>
        <taxon>Propionibacteriaceae</taxon>
        <taxon>Luteococcus</taxon>
    </lineage>
</organism>
<dbReference type="SFLD" id="SFLDS00003">
    <property type="entry name" value="Haloacid_Dehalogenase"/>
    <property type="match status" value="1"/>
</dbReference>
<dbReference type="Pfam" id="PF00122">
    <property type="entry name" value="E1-E2_ATPase"/>
    <property type="match status" value="1"/>
</dbReference>
<dbReference type="InterPro" id="IPR036163">
    <property type="entry name" value="HMA_dom_sf"/>
</dbReference>
<feature type="transmembrane region" description="Helical" evidence="10">
    <location>
        <begin position="399"/>
        <end position="423"/>
    </location>
</feature>
<evidence type="ECO:0000256" key="6">
    <source>
        <dbReference type="ARBA" id="ARBA00022840"/>
    </source>
</evidence>
<dbReference type="InterPro" id="IPR006121">
    <property type="entry name" value="HMA_dom"/>
</dbReference>
<evidence type="ECO:0000256" key="5">
    <source>
        <dbReference type="ARBA" id="ARBA00022741"/>
    </source>
</evidence>
<dbReference type="InterPro" id="IPR044492">
    <property type="entry name" value="P_typ_ATPase_HD_dom"/>
</dbReference>
<dbReference type="InterPro" id="IPR018303">
    <property type="entry name" value="ATPase_P-typ_P_site"/>
</dbReference>
<dbReference type="InterPro" id="IPR023298">
    <property type="entry name" value="ATPase_P-typ_TM_dom_sf"/>
</dbReference>
<dbReference type="SUPFAM" id="SSF56784">
    <property type="entry name" value="HAD-like"/>
    <property type="match status" value="1"/>
</dbReference>
<dbReference type="SFLD" id="SFLDG00002">
    <property type="entry name" value="C1.7:_P-type_atpase_like"/>
    <property type="match status" value="1"/>
</dbReference>
<dbReference type="Pfam" id="PF00403">
    <property type="entry name" value="HMA"/>
    <property type="match status" value="1"/>
</dbReference>
<feature type="region of interest" description="Disordered" evidence="11">
    <location>
        <begin position="505"/>
        <end position="527"/>
    </location>
</feature>
<accession>A0A3N1ZVU8</accession>
<feature type="domain" description="HMA" evidence="12">
    <location>
        <begin position="17"/>
        <end position="83"/>
    </location>
</feature>
<evidence type="ECO:0000256" key="2">
    <source>
        <dbReference type="ARBA" id="ARBA00006024"/>
    </source>
</evidence>
<dbReference type="GO" id="GO:0055070">
    <property type="term" value="P:copper ion homeostasis"/>
    <property type="evidence" value="ECO:0007669"/>
    <property type="project" value="TreeGrafter"/>
</dbReference>
<comment type="similarity">
    <text evidence="2 10">Belongs to the cation transport ATPase (P-type) (TC 3.A.3) family. Type IB subfamily.</text>
</comment>
<dbReference type="Gene3D" id="2.70.150.10">
    <property type="entry name" value="Calcium-transporting ATPase, cytoplasmic transduction domain A"/>
    <property type="match status" value="1"/>
</dbReference>
<dbReference type="GO" id="GO:0016887">
    <property type="term" value="F:ATP hydrolysis activity"/>
    <property type="evidence" value="ECO:0007669"/>
    <property type="project" value="InterPro"/>
</dbReference>
<reference evidence="13 14" key="1">
    <citation type="submission" date="2018-11" db="EMBL/GenBank/DDBJ databases">
        <title>Sequencing the genomes of 1000 actinobacteria strains.</title>
        <authorList>
            <person name="Klenk H.-P."/>
        </authorList>
    </citation>
    <scope>NUCLEOTIDE SEQUENCE [LARGE SCALE GENOMIC DNA]</scope>
    <source>
        <strain evidence="13 14">DSM 10546</strain>
    </source>
</reference>
<dbReference type="CDD" id="cd00371">
    <property type="entry name" value="HMA"/>
    <property type="match status" value="1"/>
</dbReference>
<dbReference type="InterPro" id="IPR036412">
    <property type="entry name" value="HAD-like_sf"/>
</dbReference>
<keyword evidence="5 10" id="KW-0547">Nucleotide-binding</keyword>
<evidence type="ECO:0000259" key="12">
    <source>
        <dbReference type="PROSITE" id="PS50846"/>
    </source>
</evidence>
<evidence type="ECO:0000256" key="3">
    <source>
        <dbReference type="ARBA" id="ARBA00022692"/>
    </source>
</evidence>
<keyword evidence="4 10" id="KW-0479">Metal-binding</keyword>
<dbReference type="InterPro" id="IPR023214">
    <property type="entry name" value="HAD_sf"/>
</dbReference>
<keyword evidence="9 10" id="KW-0472">Membrane</keyword>
<feature type="transmembrane region" description="Helical" evidence="10">
    <location>
        <begin position="168"/>
        <end position="187"/>
    </location>
</feature>
<proteinExistence type="inferred from homology"/>
<evidence type="ECO:0000256" key="1">
    <source>
        <dbReference type="ARBA" id="ARBA00004651"/>
    </source>
</evidence>
<dbReference type="RefSeq" id="WP_281273116.1">
    <property type="nucleotide sequence ID" value="NZ_RKHG01000001.1"/>
</dbReference>
<dbReference type="EMBL" id="RKHG01000001">
    <property type="protein sequence ID" value="ROR54607.1"/>
    <property type="molecule type" value="Genomic_DNA"/>
</dbReference>
<dbReference type="PRINTS" id="PR00119">
    <property type="entry name" value="CATATPASE"/>
</dbReference>
<dbReference type="SUPFAM" id="SSF55008">
    <property type="entry name" value="HMA, heavy metal-associated domain"/>
    <property type="match status" value="1"/>
</dbReference>
<keyword evidence="3 10" id="KW-0812">Transmembrane</keyword>
<dbReference type="FunFam" id="3.30.70.100:FF:000005">
    <property type="entry name" value="Copper-exporting P-type ATPase A"/>
    <property type="match status" value="1"/>
</dbReference>
<dbReference type="SUPFAM" id="SSF81665">
    <property type="entry name" value="Calcium ATPase, transmembrane domain M"/>
    <property type="match status" value="1"/>
</dbReference>
<gene>
    <name evidence="13" type="ORF">EDD41_1833</name>
</gene>
<evidence type="ECO:0000256" key="8">
    <source>
        <dbReference type="ARBA" id="ARBA00022989"/>
    </source>
</evidence>
<dbReference type="GO" id="GO:0005886">
    <property type="term" value="C:plasma membrane"/>
    <property type="evidence" value="ECO:0007669"/>
    <property type="project" value="UniProtKB-SubCell"/>
</dbReference>
<keyword evidence="6 10" id="KW-0067">ATP-binding</keyword>
<evidence type="ECO:0000313" key="14">
    <source>
        <dbReference type="Proteomes" id="UP000275749"/>
    </source>
</evidence>
<evidence type="ECO:0000256" key="7">
    <source>
        <dbReference type="ARBA" id="ARBA00022967"/>
    </source>
</evidence>
<dbReference type="PROSITE" id="PS50846">
    <property type="entry name" value="HMA_2"/>
    <property type="match status" value="1"/>
</dbReference>
<protein>
    <submittedName>
        <fullName evidence="13">Cu+-exporting ATPase</fullName>
    </submittedName>
</protein>
<dbReference type="NCBIfam" id="TIGR01494">
    <property type="entry name" value="ATPase_P-type"/>
    <property type="match status" value="2"/>
</dbReference>
<comment type="subcellular location">
    <subcellularLocation>
        <location evidence="1">Cell membrane</location>
        <topology evidence="1">Multi-pass membrane protein</topology>
    </subcellularLocation>
</comment>
<dbReference type="SFLD" id="SFLDF00027">
    <property type="entry name" value="p-type_atpase"/>
    <property type="match status" value="1"/>
</dbReference>
<keyword evidence="10" id="KW-1003">Cell membrane</keyword>
<dbReference type="InterPro" id="IPR000579">
    <property type="entry name" value="Cation-trans_P-type_ATPase_A/B"/>
</dbReference>
<dbReference type="GO" id="GO:0043682">
    <property type="term" value="F:P-type divalent copper transporter activity"/>
    <property type="evidence" value="ECO:0007669"/>
    <property type="project" value="TreeGrafter"/>
</dbReference>
<feature type="transmembrane region" description="Helical" evidence="10">
    <location>
        <begin position="757"/>
        <end position="775"/>
    </location>
</feature>
<dbReference type="PANTHER" id="PTHR43520:SF8">
    <property type="entry name" value="P-TYPE CU(+) TRANSPORTER"/>
    <property type="match status" value="1"/>
</dbReference>
<feature type="transmembrane region" description="Helical" evidence="10">
    <location>
        <begin position="734"/>
        <end position="751"/>
    </location>
</feature>
<dbReference type="InterPro" id="IPR001757">
    <property type="entry name" value="P_typ_ATPase"/>
</dbReference>